<feature type="compositionally biased region" description="Basic residues" evidence="1">
    <location>
        <begin position="237"/>
        <end position="260"/>
    </location>
</feature>
<evidence type="ECO:0000313" key="2">
    <source>
        <dbReference type="EMBL" id="QDT34024.1"/>
    </source>
</evidence>
<feature type="region of interest" description="Disordered" evidence="1">
    <location>
        <begin position="235"/>
        <end position="296"/>
    </location>
</feature>
<dbReference type="RefSeq" id="WP_145201292.1">
    <property type="nucleotide sequence ID" value="NZ_CP036267.1"/>
</dbReference>
<dbReference type="OrthoDB" id="268440at2"/>
<name>A0A517QQV8_9PLAN</name>
<organism evidence="2 3">
    <name type="scientific">Thalassoglobus polymorphus</name>
    <dbReference type="NCBI Taxonomy" id="2527994"/>
    <lineage>
        <taxon>Bacteria</taxon>
        <taxon>Pseudomonadati</taxon>
        <taxon>Planctomycetota</taxon>
        <taxon>Planctomycetia</taxon>
        <taxon>Planctomycetales</taxon>
        <taxon>Planctomycetaceae</taxon>
        <taxon>Thalassoglobus</taxon>
    </lineage>
</organism>
<proteinExistence type="predicted"/>
<dbReference type="InterPro" id="IPR023170">
    <property type="entry name" value="HhH_base_excis_C"/>
</dbReference>
<keyword evidence="3" id="KW-1185">Reference proteome</keyword>
<dbReference type="SUPFAM" id="SSF48150">
    <property type="entry name" value="DNA-glycosylase"/>
    <property type="match status" value="1"/>
</dbReference>
<dbReference type="GO" id="GO:0006281">
    <property type="term" value="P:DNA repair"/>
    <property type="evidence" value="ECO:0007669"/>
    <property type="project" value="InterPro"/>
</dbReference>
<feature type="compositionally biased region" description="Basic residues" evidence="1">
    <location>
        <begin position="275"/>
        <end position="296"/>
    </location>
</feature>
<gene>
    <name evidence="2" type="ORF">Mal48_32820</name>
</gene>
<evidence type="ECO:0000313" key="3">
    <source>
        <dbReference type="Proteomes" id="UP000315724"/>
    </source>
</evidence>
<evidence type="ECO:0000256" key="1">
    <source>
        <dbReference type="SAM" id="MobiDB-lite"/>
    </source>
</evidence>
<dbReference type="AlphaFoldDB" id="A0A517QQV8"/>
<reference evidence="2 3" key="1">
    <citation type="submission" date="2019-02" db="EMBL/GenBank/DDBJ databases">
        <title>Deep-cultivation of Planctomycetes and their phenomic and genomic characterization uncovers novel biology.</title>
        <authorList>
            <person name="Wiegand S."/>
            <person name="Jogler M."/>
            <person name="Boedeker C."/>
            <person name="Pinto D."/>
            <person name="Vollmers J."/>
            <person name="Rivas-Marin E."/>
            <person name="Kohn T."/>
            <person name="Peeters S.H."/>
            <person name="Heuer A."/>
            <person name="Rast P."/>
            <person name="Oberbeckmann S."/>
            <person name="Bunk B."/>
            <person name="Jeske O."/>
            <person name="Meyerdierks A."/>
            <person name="Storesund J.E."/>
            <person name="Kallscheuer N."/>
            <person name="Luecker S."/>
            <person name="Lage O.M."/>
            <person name="Pohl T."/>
            <person name="Merkel B.J."/>
            <person name="Hornburger P."/>
            <person name="Mueller R.-W."/>
            <person name="Bruemmer F."/>
            <person name="Labrenz M."/>
            <person name="Spormann A.M."/>
            <person name="Op den Camp H."/>
            <person name="Overmann J."/>
            <person name="Amann R."/>
            <person name="Jetten M.S.M."/>
            <person name="Mascher T."/>
            <person name="Medema M.H."/>
            <person name="Devos D.P."/>
            <person name="Kaster A.-K."/>
            <person name="Ovreas L."/>
            <person name="Rohde M."/>
            <person name="Galperin M.Y."/>
            <person name="Jogler C."/>
        </authorList>
    </citation>
    <scope>NUCLEOTIDE SEQUENCE [LARGE SCALE GENOMIC DNA]</scope>
    <source>
        <strain evidence="2 3">Mal48</strain>
    </source>
</reference>
<dbReference type="Gene3D" id="1.10.340.30">
    <property type="entry name" value="Hypothetical protein, domain 2"/>
    <property type="match status" value="1"/>
</dbReference>
<dbReference type="GO" id="GO:0003824">
    <property type="term" value="F:catalytic activity"/>
    <property type="evidence" value="ECO:0007669"/>
    <property type="project" value="InterPro"/>
</dbReference>
<dbReference type="KEGG" id="tpol:Mal48_32820"/>
<dbReference type="InterPro" id="IPR011257">
    <property type="entry name" value="DNA_glycosylase"/>
</dbReference>
<dbReference type="EMBL" id="CP036267">
    <property type="protein sequence ID" value="QDT34024.1"/>
    <property type="molecule type" value="Genomic_DNA"/>
</dbReference>
<sequence length="296" mass="33220">MPASNSLKAAEKQKICKKLVTELKKHYKGSPPKQERSVFETLLFSACLEDSSYEQAEAAYARLLDGFFDLNEIRVSSVLEIEEVLGDINDANWKALRIREVLQYVFETYYAFDIEVLKRKTQEAANKELMSISHLSTFMRDYTVQNALGAHVLPIDETMAQVLKWLALAAPVDTEEQAADAIKAGLKKTEGQQFCYLLKCAATDPKLQPGFELYKEIDEQISPLDAGKRLAELIKNPVKKKAPKKPTTKVSKKKPSKKTSSRSAASEKKTSTKSSAKKVVKKKKPAKKKTTSKKKK</sequence>
<dbReference type="Gene3D" id="1.10.1670.10">
    <property type="entry name" value="Helix-hairpin-Helix base-excision DNA repair enzymes (C-terminal)"/>
    <property type="match status" value="1"/>
</dbReference>
<accession>A0A517QQV8</accession>
<protein>
    <submittedName>
        <fullName evidence="2">Uncharacterized protein</fullName>
    </submittedName>
</protein>
<dbReference type="Proteomes" id="UP000315724">
    <property type="component" value="Chromosome"/>
</dbReference>